<evidence type="ECO:0000256" key="1">
    <source>
        <dbReference type="SAM" id="MobiDB-lite"/>
    </source>
</evidence>
<sequence length="91" mass="10335">MMDKGRMKCRIRHKRTPSDDKESNEARKLTAKARQLNQWEENTTKMRGSTTERRGEGMGQTEPTAECAGNRIPQIPTTPAPFHPPKTAWAV</sequence>
<feature type="compositionally biased region" description="Basic and acidic residues" evidence="1">
    <location>
        <begin position="16"/>
        <end position="28"/>
    </location>
</feature>
<keyword evidence="3" id="KW-1185">Reference proteome</keyword>
<evidence type="ECO:0000313" key="2">
    <source>
        <dbReference type="EMBL" id="KAL3122094.1"/>
    </source>
</evidence>
<reference evidence="2 3" key="1">
    <citation type="submission" date="2024-10" db="EMBL/GenBank/DDBJ databases">
        <authorList>
            <person name="Kim D."/>
        </authorList>
    </citation>
    <scope>NUCLEOTIDE SEQUENCE [LARGE SCALE GENOMIC DNA]</scope>
    <source>
        <strain evidence="2">BH-2024</strain>
    </source>
</reference>
<dbReference type="EMBL" id="JBICBT010000159">
    <property type="protein sequence ID" value="KAL3122094.1"/>
    <property type="molecule type" value="Genomic_DNA"/>
</dbReference>
<feature type="compositionally biased region" description="Polar residues" evidence="1">
    <location>
        <begin position="35"/>
        <end position="49"/>
    </location>
</feature>
<name>A0ABD2M6R6_9BILA</name>
<evidence type="ECO:0000313" key="3">
    <source>
        <dbReference type="Proteomes" id="UP001620626"/>
    </source>
</evidence>
<dbReference type="Proteomes" id="UP001620626">
    <property type="component" value="Unassembled WGS sequence"/>
</dbReference>
<accession>A0ABD2M6R6</accession>
<gene>
    <name evidence="2" type="ORF">niasHT_009387</name>
</gene>
<proteinExistence type="predicted"/>
<protein>
    <submittedName>
        <fullName evidence="2">Uncharacterized protein</fullName>
    </submittedName>
</protein>
<dbReference type="AlphaFoldDB" id="A0ABD2M6R6"/>
<feature type="region of interest" description="Disordered" evidence="1">
    <location>
        <begin position="1"/>
        <end position="91"/>
    </location>
</feature>
<comment type="caution">
    <text evidence="2">The sequence shown here is derived from an EMBL/GenBank/DDBJ whole genome shotgun (WGS) entry which is preliminary data.</text>
</comment>
<organism evidence="2 3">
    <name type="scientific">Heterodera trifolii</name>
    <dbReference type="NCBI Taxonomy" id="157864"/>
    <lineage>
        <taxon>Eukaryota</taxon>
        <taxon>Metazoa</taxon>
        <taxon>Ecdysozoa</taxon>
        <taxon>Nematoda</taxon>
        <taxon>Chromadorea</taxon>
        <taxon>Rhabditida</taxon>
        <taxon>Tylenchina</taxon>
        <taxon>Tylenchomorpha</taxon>
        <taxon>Tylenchoidea</taxon>
        <taxon>Heteroderidae</taxon>
        <taxon>Heteroderinae</taxon>
        <taxon>Heterodera</taxon>
    </lineage>
</organism>